<dbReference type="AlphaFoldDB" id="A0A519BPS1"/>
<organism evidence="1 2">
    <name type="scientific">Candidatus Acididesulfobacter diazotrophicus</name>
    <dbReference type="NCBI Taxonomy" id="2597226"/>
    <lineage>
        <taxon>Bacteria</taxon>
        <taxon>Deltaproteobacteria</taxon>
        <taxon>Candidatus Acidulodesulfobacterales</taxon>
        <taxon>Candidatus Acididesulfobacter</taxon>
    </lineage>
</organism>
<protein>
    <recommendedName>
        <fullName evidence="3">CopG family transcriptional regulator</fullName>
    </recommendedName>
</protein>
<comment type="caution">
    <text evidence="1">The sequence shown here is derived from an EMBL/GenBank/DDBJ whole genome shotgun (WGS) entry which is preliminary data.</text>
</comment>
<name>A0A519BPS1_9DELT</name>
<evidence type="ECO:0000313" key="1">
    <source>
        <dbReference type="EMBL" id="RZD19287.1"/>
    </source>
</evidence>
<evidence type="ECO:0008006" key="3">
    <source>
        <dbReference type="Google" id="ProtNLM"/>
    </source>
</evidence>
<accession>A0A519BPS1</accession>
<evidence type="ECO:0000313" key="2">
    <source>
        <dbReference type="Proteomes" id="UP000319296"/>
    </source>
</evidence>
<gene>
    <name evidence="1" type="ORF">EVG15_02295</name>
</gene>
<dbReference type="Proteomes" id="UP000319296">
    <property type="component" value="Unassembled WGS sequence"/>
</dbReference>
<sequence>MIDIKEKAVRKNITLSPETDNDLKMLSSIAMLSQSKVIEMLIEEKAKDIKKNKKLEALIGLKGFATGAFGEKKLKDLKGDNFE</sequence>
<proteinExistence type="predicted"/>
<dbReference type="EMBL" id="SGBB01000002">
    <property type="protein sequence ID" value="RZD19287.1"/>
    <property type="molecule type" value="Genomic_DNA"/>
</dbReference>
<reference evidence="1 2" key="1">
    <citation type="journal article" date="2019" name="ISME J.">
        <title>Insights into ecological role of a new deltaproteobacterial order Candidatus Acidulodesulfobacterales by metagenomics and metatranscriptomics.</title>
        <authorList>
            <person name="Tan S."/>
            <person name="Liu J."/>
            <person name="Fang Y."/>
            <person name="Hedlund B.P."/>
            <person name="Lian Z.H."/>
            <person name="Huang L.Y."/>
            <person name="Li J.T."/>
            <person name="Huang L.N."/>
            <person name="Li W.J."/>
            <person name="Jiang H.C."/>
            <person name="Dong H.L."/>
            <person name="Shu W.S."/>
        </authorList>
    </citation>
    <scope>NUCLEOTIDE SEQUENCE [LARGE SCALE GENOMIC DNA]</scope>
    <source>
        <strain evidence="1">AP1</strain>
    </source>
</reference>